<feature type="non-terminal residue" evidence="2">
    <location>
        <position position="368"/>
    </location>
</feature>
<proteinExistence type="predicted"/>
<evidence type="ECO:0000313" key="3">
    <source>
        <dbReference type="Proteomes" id="UP000023152"/>
    </source>
</evidence>
<dbReference type="EMBL" id="ASPP01018531">
    <property type="protein sequence ID" value="ETO16146.1"/>
    <property type="molecule type" value="Genomic_DNA"/>
</dbReference>
<sequence>KRREKWKKRSTTFFFFFSNVSPSSSSSSRSILSNLEQFTNKYKLRNYIAGVEVNPKVTRETIKDDEFVLAEYHSDFPQLLNDALSQLTKEQKQNEVKMKAYDNQWMLASISQKEIYYWNTAFSHGSVTHVVIILRQMSNEEGECYYVNLGLLMNEDDIELPRVEDIHLLYPFAPCHSSLHLHHASTQRPTDPLDASDTSSMYVNPFLPCLDSGSSQLSADEHLAHGTNPFSGISIFPSEQLGSFKHIVGIAFVDNTYGYFYFLHHCKKPLWDNSHSFFSSSSSSFSSSMLSGPLDPDHHDQPQLFEFTRRDVTKISLPLRRRDIRGHQRRLSTPQDQDVDSDTNADDSQTGDETVVTTLVLPQSESVN</sequence>
<dbReference type="Proteomes" id="UP000023152">
    <property type="component" value="Unassembled WGS sequence"/>
</dbReference>
<organism evidence="2 3">
    <name type="scientific">Reticulomyxa filosa</name>
    <dbReference type="NCBI Taxonomy" id="46433"/>
    <lineage>
        <taxon>Eukaryota</taxon>
        <taxon>Sar</taxon>
        <taxon>Rhizaria</taxon>
        <taxon>Retaria</taxon>
        <taxon>Foraminifera</taxon>
        <taxon>Monothalamids</taxon>
        <taxon>Reticulomyxidae</taxon>
        <taxon>Reticulomyxa</taxon>
    </lineage>
</organism>
<feature type="non-terminal residue" evidence="2">
    <location>
        <position position="1"/>
    </location>
</feature>
<gene>
    <name evidence="2" type="ORF">RFI_21211</name>
</gene>
<evidence type="ECO:0000313" key="2">
    <source>
        <dbReference type="EMBL" id="ETO16146.1"/>
    </source>
</evidence>
<comment type="caution">
    <text evidence="2">The sequence shown here is derived from an EMBL/GenBank/DDBJ whole genome shotgun (WGS) entry which is preliminary data.</text>
</comment>
<feature type="compositionally biased region" description="Polar residues" evidence="1">
    <location>
        <begin position="346"/>
        <end position="368"/>
    </location>
</feature>
<dbReference type="AlphaFoldDB" id="X6MR55"/>
<keyword evidence="3" id="KW-1185">Reference proteome</keyword>
<feature type="region of interest" description="Disordered" evidence="1">
    <location>
        <begin position="323"/>
        <end position="368"/>
    </location>
</feature>
<name>X6MR55_RETFI</name>
<evidence type="ECO:0000256" key="1">
    <source>
        <dbReference type="SAM" id="MobiDB-lite"/>
    </source>
</evidence>
<protein>
    <submittedName>
        <fullName evidence="2">Uncharacterized protein</fullName>
    </submittedName>
</protein>
<reference evidence="2 3" key="1">
    <citation type="journal article" date="2013" name="Curr. Biol.">
        <title>The Genome of the Foraminiferan Reticulomyxa filosa.</title>
        <authorList>
            <person name="Glockner G."/>
            <person name="Hulsmann N."/>
            <person name="Schleicher M."/>
            <person name="Noegel A.A."/>
            <person name="Eichinger L."/>
            <person name="Gallinger C."/>
            <person name="Pawlowski J."/>
            <person name="Sierra R."/>
            <person name="Euteneuer U."/>
            <person name="Pillet L."/>
            <person name="Moustafa A."/>
            <person name="Platzer M."/>
            <person name="Groth M."/>
            <person name="Szafranski K."/>
            <person name="Schliwa M."/>
        </authorList>
    </citation>
    <scope>NUCLEOTIDE SEQUENCE [LARGE SCALE GENOMIC DNA]</scope>
</reference>
<accession>X6MR55</accession>